<dbReference type="BioCyc" id="DPIE1322246:BN4_RS16915-MONOMER"/>
<dbReference type="EMBL" id="FO203427">
    <property type="protein sequence ID" value="CCH50594.1"/>
    <property type="molecule type" value="Genomic_DNA"/>
</dbReference>
<dbReference type="Proteomes" id="UP000011724">
    <property type="component" value="Chromosome"/>
</dbReference>
<reference evidence="1 2" key="1">
    <citation type="journal article" date="2013" name="PLoS ONE">
        <title>The first genomic and proteomic characterization of a deep-sea sulfate reducer: insights into the piezophilic lifestyle of Desulfovibrio piezophilus.</title>
        <authorList>
            <person name="Pradel N."/>
            <person name="Ji B."/>
            <person name="Gimenez G."/>
            <person name="Talla E."/>
            <person name="Lenoble P."/>
            <person name="Garel M."/>
            <person name="Tamburini C."/>
            <person name="Fourquet P."/>
            <person name="Lebrun R."/>
            <person name="Bertin P."/>
            <person name="Denis Y."/>
            <person name="Pophillat M."/>
            <person name="Barbe V."/>
            <person name="Ollivier B."/>
            <person name="Dolla A."/>
        </authorList>
    </citation>
    <scope>NUCLEOTIDE SEQUENCE [LARGE SCALE GENOMIC DNA]</scope>
    <source>
        <strain evidence="2">DSM 10523 / SB164P1</strain>
    </source>
</reference>
<proteinExistence type="predicted"/>
<protein>
    <submittedName>
        <fullName evidence="1">Uncharacterized protein</fullName>
    </submittedName>
</protein>
<dbReference type="HOGENOM" id="CLU_2952926_0_0_7"/>
<evidence type="ECO:0000313" key="2">
    <source>
        <dbReference type="Proteomes" id="UP000011724"/>
    </source>
</evidence>
<gene>
    <name evidence="1" type="ordered locus">BN4_20532</name>
</gene>
<keyword evidence="2" id="KW-1185">Reference proteome</keyword>
<organism evidence="1 2">
    <name type="scientific">Pseudodesulfovibrio piezophilus (strain DSM 21447 / JCM 15486 / C1TLV30)</name>
    <name type="common">Desulfovibrio piezophilus</name>
    <dbReference type="NCBI Taxonomy" id="1322246"/>
    <lineage>
        <taxon>Bacteria</taxon>
        <taxon>Pseudomonadati</taxon>
        <taxon>Thermodesulfobacteriota</taxon>
        <taxon>Desulfovibrionia</taxon>
        <taxon>Desulfovibrionales</taxon>
        <taxon>Desulfovibrionaceae</taxon>
    </lineage>
</organism>
<name>M1WT49_PSEP2</name>
<accession>M1WT49</accession>
<dbReference type="AlphaFoldDB" id="M1WT49"/>
<evidence type="ECO:0000313" key="1">
    <source>
        <dbReference type="EMBL" id="CCH50594.1"/>
    </source>
</evidence>
<reference evidence="2" key="2">
    <citation type="journal article" date="2013" name="Stand. Genomic Sci.">
        <title>Complete genome sequence of Desulfocapsa sulfexigens, a marine deltaproteobacterium specialized in disproportionating inorganic sulfur compounds.</title>
        <authorList>
            <person name="Finster K.W."/>
            <person name="Kjeldsen K.U."/>
            <person name="Kube M."/>
            <person name="Reinhardt R."/>
            <person name="Mussmann M."/>
            <person name="Amann R."/>
            <person name="Schreiber L."/>
        </authorList>
    </citation>
    <scope>NUCLEOTIDE SEQUENCE [LARGE SCALE GENOMIC DNA]</scope>
    <source>
        <strain evidence="2">DSM 10523 / SB164P1</strain>
    </source>
</reference>
<sequence>MKMSKSAIWCFYTVEKVFNRCLKISFLEILKGGKTLVTPLFHRMRAGKCLVSGVSDFSK</sequence>
<dbReference type="KEGG" id="dpi:BN4_20532"/>